<keyword evidence="3" id="KW-1185">Reference proteome</keyword>
<evidence type="ECO:0008006" key="4">
    <source>
        <dbReference type="Google" id="ProtNLM"/>
    </source>
</evidence>
<comment type="caution">
    <text evidence="2">The sequence shown here is derived from an EMBL/GenBank/DDBJ whole genome shotgun (WGS) entry which is preliminary data.</text>
</comment>
<evidence type="ECO:0000313" key="3">
    <source>
        <dbReference type="Proteomes" id="UP001596067"/>
    </source>
</evidence>
<feature type="region of interest" description="Disordered" evidence="1">
    <location>
        <begin position="39"/>
        <end position="108"/>
    </location>
</feature>
<evidence type="ECO:0000256" key="1">
    <source>
        <dbReference type="SAM" id="MobiDB-lite"/>
    </source>
</evidence>
<name>A0ABW1F8U8_9ACTN</name>
<dbReference type="RefSeq" id="WP_313764845.1">
    <property type="nucleotide sequence ID" value="NZ_BAAAVH010000021.1"/>
</dbReference>
<dbReference type="EMBL" id="JBHSOD010000074">
    <property type="protein sequence ID" value="MFC5890158.1"/>
    <property type="molecule type" value="Genomic_DNA"/>
</dbReference>
<proteinExistence type="predicted"/>
<evidence type="ECO:0000313" key="2">
    <source>
        <dbReference type="EMBL" id="MFC5890158.1"/>
    </source>
</evidence>
<protein>
    <recommendedName>
        <fullName evidence="4">Secreted protein</fullName>
    </recommendedName>
</protein>
<feature type="compositionally biased region" description="Low complexity" evidence="1">
    <location>
        <begin position="46"/>
        <end position="71"/>
    </location>
</feature>
<accession>A0ABW1F8U8</accession>
<gene>
    <name evidence="2" type="ORF">ACFP0N_34905</name>
</gene>
<organism evidence="2 3">
    <name type="scientific">Kitasatospora aburaviensis</name>
    <dbReference type="NCBI Taxonomy" id="67265"/>
    <lineage>
        <taxon>Bacteria</taxon>
        <taxon>Bacillati</taxon>
        <taxon>Actinomycetota</taxon>
        <taxon>Actinomycetes</taxon>
        <taxon>Kitasatosporales</taxon>
        <taxon>Streptomycetaceae</taxon>
        <taxon>Kitasatospora</taxon>
    </lineage>
</organism>
<dbReference type="Proteomes" id="UP001596067">
    <property type="component" value="Unassembled WGS sequence"/>
</dbReference>
<sequence length="153" mass="15226">MKAGGRWSGGRGGGRTAARLLAVCALLAGLFLMHGSPTSAGGCHEPAAPAPATAPHHTAADPAAPQHAAAPPTAPGPRLDGLRTAGGEQQAASCVSTRDRDAAELSPPAAQALAPAAALFAALGVPYRRRTDGPRAPPAAGRRLLLRVCVART</sequence>
<reference evidence="3" key="1">
    <citation type="journal article" date="2019" name="Int. J. Syst. Evol. Microbiol.">
        <title>The Global Catalogue of Microorganisms (GCM) 10K type strain sequencing project: providing services to taxonomists for standard genome sequencing and annotation.</title>
        <authorList>
            <consortium name="The Broad Institute Genomics Platform"/>
            <consortium name="The Broad Institute Genome Sequencing Center for Infectious Disease"/>
            <person name="Wu L."/>
            <person name="Ma J."/>
        </authorList>
    </citation>
    <scope>NUCLEOTIDE SEQUENCE [LARGE SCALE GENOMIC DNA]</scope>
    <source>
        <strain evidence="3">CGMCC 4.1469</strain>
    </source>
</reference>